<reference evidence="2" key="1">
    <citation type="submission" date="2024-06" db="EMBL/GenBank/DDBJ databases">
        <authorList>
            <consortium name="consrtm"/>
            <person name="Uemura M."/>
            <person name="Terahara T."/>
        </authorList>
    </citation>
    <scope>NUCLEOTIDE SEQUENCE</scope>
    <source>
        <strain evidence="2">KM77-8</strain>
    </source>
</reference>
<feature type="compositionally biased region" description="Basic and acidic residues" evidence="1">
    <location>
        <begin position="120"/>
        <end position="131"/>
    </location>
</feature>
<organism evidence="2">
    <name type="scientific">Streptomyces haneummycinicus</name>
    <dbReference type="NCBI Taxonomy" id="3074435"/>
    <lineage>
        <taxon>Bacteria</taxon>
        <taxon>Bacillati</taxon>
        <taxon>Actinomycetota</taxon>
        <taxon>Actinomycetes</taxon>
        <taxon>Kitasatosporales</taxon>
        <taxon>Streptomycetaceae</taxon>
        <taxon>Streptomyces</taxon>
    </lineage>
</organism>
<dbReference type="AlphaFoldDB" id="A0AAT9HKP8"/>
<accession>A0AAT9HKP8</accession>
<sequence>MWGEPVDVADPHIHAERKVVRGEAAVRDLTASTFGLAGDLPGSVTAGCGLRVPYAMTSGRPDPATCLACREHAGREHLRFAEEVERLSRMPGSVIGAGQENWPRTDIAHSRGGSGRALRAHRDGPRTTRPRERARHRRTPPGPGRTRAPAASQPDHPQPCAVRRRRRREPAVRERRLRHVVHTLGRGAVTASTPPWIY</sequence>
<proteinExistence type="predicted"/>
<gene>
    <name evidence="2" type="ORF">SHKM778_43860</name>
</gene>
<name>A0AAT9HKP8_9ACTN</name>
<evidence type="ECO:0000256" key="1">
    <source>
        <dbReference type="SAM" id="MobiDB-lite"/>
    </source>
</evidence>
<evidence type="ECO:0000313" key="2">
    <source>
        <dbReference type="EMBL" id="BFO17998.1"/>
    </source>
</evidence>
<feature type="region of interest" description="Disordered" evidence="1">
    <location>
        <begin position="95"/>
        <end position="176"/>
    </location>
</feature>
<reference evidence="2" key="2">
    <citation type="submission" date="2024-07" db="EMBL/GenBank/DDBJ databases">
        <title>Streptomyces haneummycinica sp. nov., a new antibiotic-producing actinobacterium isolated from marine sediment.</title>
        <authorList>
            <person name="Uemura M."/>
            <person name="Hamada M."/>
            <person name="Hirano S."/>
            <person name="Kobayashi K."/>
            <person name="Ohshiro T."/>
            <person name="Kobayashi T."/>
            <person name="Terahara T."/>
        </authorList>
    </citation>
    <scope>NUCLEOTIDE SEQUENCE</scope>
    <source>
        <strain evidence="2">KM77-8</strain>
    </source>
</reference>
<dbReference type="EMBL" id="AP035768">
    <property type="protein sequence ID" value="BFO17998.1"/>
    <property type="molecule type" value="Genomic_DNA"/>
</dbReference>
<protein>
    <submittedName>
        <fullName evidence="2">Uncharacterized protein</fullName>
    </submittedName>
</protein>